<dbReference type="Proteomes" id="UP001055811">
    <property type="component" value="Linkage Group LG09"/>
</dbReference>
<accession>A0ACB8YXD9</accession>
<evidence type="ECO:0000313" key="1">
    <source>
        <dbReference type="EMBL" id="KAI3689881.1"/>
    </source>
</evidence>
<dbReference type="EMBL" id="CM042017">
    <property type="protein sequence ID" value="KAI3689881.1"/>
    <property type="molecule type" value="Genomic_DNA"/>
</dbReference>
<organism evidence="1 2">
    <name type="scientific">Cichorium intybus</name>
    <name type="common">Chicory</name>
    <dbReference type="NCBI Taxonomy" id="13427"/>
    <lineage>
        <taxon>Eukaryota</taxon>
        <taxon>Viridiplantae</taxon>
        <taxon>Streptophyta</taxon>
        <taxon>Embryophyta</taxon>
        <taxon>Tracheophyta</taxon>
        <taxon>Spermatophyta</taxon>
        <taxon>Magnoliopsida</taxon>
        <taxon>eudicotyledons</taxon>
        <taxon>Gunneridae</taxon>
        <taxon>Pentapetalae</taxon>
        <taxon>asterids</taxon>
        <taxon>campanulids</taxon>
        <taxon>Asterales</taxon>
        <taxon>Asteraceae</taxon>
        <taxon>Cichorioideae</taxon>
        <taxon>Cichorieae</taxon>
        <taxon>Cichoriinae</taxon>
        <taxon>Cichorium</taxon>
    </lineage>
</organism>
<name>A0ACB8YXD9_CICIN</name>
<sequence>MLTYLLISSGSSSATRVDDWKSNWGADKFPQLAKTSVDLVPIAVIARTRNIDEENRTTKDFLILRPMKSHLKKQNSSLVHTDVQNWDAELYVKVDNNIKLDLVSIIKELPSKYSWSTREYYGTGIRATRIKTAPVHAFAK</sequence>
<comment type="caution">
    <text evidence="1">The sequence shown here is derived from an EMBL/GenBank/DDBJ whole genome shotgun (WGS) entry which is preliminary data.</text>
</comment>
<protein>
    <submittedName>
        <fullName evidence="1">Uncharacterized protein</fullName>
    </submittedName>
</protein>
<gene>
    <name evidence="1" type="ORF">L2E82_47851</name>
</gene>
<reference evidence="1 2" key="2">
    <citation type="journal article" date="2022" name="Mol. Ecol. Resour.">
        <title>The genomes of chicory, endive, great burdock and yacon provide insights into Asteraceae paleo-polyploidization history and plant inulin production.</title>
        <authorList>
            <person name="Fan W."/>
            <person name="Wang S."/>
            <person name="Wang H."/>
            <person name="Wang A."/>
            <person name="Jiang F."/>
            <person name="Liu H."/>
            <person name="Zhao H."/>
            <person name="Xu D."/>
            <person name="Zhang Y."/>
        </authorList>
    </citation>
    <scope>NUCLEOTIDE SEQUENCE [LARGE SCALE GENOMIC DNA]</scope>
    <source>
        <strain evidence="2">cv. Punajuju</strain>
        <tissue evidence="1">Leaves</tissue>
    </source>
</reference>
<reference evidence="2" key="1">
    <citation type="journal article" date="2022" name="Mol. Ecol. Resour.">
        <title>The genomes of chicory, endive, great burdock and yacon provide insights into Asteraceae palaeo-polyploidization history and plant inulin production.</title>
        <authorList>
            <person name="Fan W."/>
            <person name="Wang S."/>
            <person name="Wang H."/>
            <person name="Wang A."/>
            <person name="Jiang F."/>
            <person name="Liu H."/>
            <person name="Zhao H."/>
            <person name="Xu D."/>
            <person name="Zhang Y."/>
        </authorList>
    </citation>
    <scope>NUCLEOTIDE SEQUENCE [LARGE SCALE GENOMIC DNA]</scope>
    <source>
        <strain evidence="2">cv. Punajuju</strain>
    </source>
</reference>
<keyword evidence="2" id="KW-1185">Reference proteome</keyword>
<evidence type="ECO:0000313" key="2">
    <source>
        <dbReference type="Proteomes" id="UP001055811"/>
    </source>
</evidence>
<proteinExistence type="predicted"/>